<dbReference type="Proteomes" id="UP000000788">
    <property type="component" value="Chromosome"/>
</dbReference>
<evidence type="ECO:0000313" key="2">
    <source>
        <dbReference type="Proteomes" id="UP000000788"/>
    </source>
</evidence>
<name>A9BE31_PROM4</name>
<evidence type="ECO:0000313" key="1">
    <source>
        <dbReference type="EMBL" id="ABX08341.1"/>
    </source>
</evidence>
<sequence>MRVVQLTLYSRVGCCLCKGLEDKLRDISWQKIHPQLDFSVKNIDGFEVTDDERARFSMEVPVLTLHSTKGSLVELPRVSPRLRGKDLAIWLHKQIQMNIERVN</sequence>
<dbReference type="InterPro" id="IPR036249">
    <property type="entry name" value="Thioredoxin-like_sf"/>
</dbReference>
<dbReference type="OrthoDB" id="32865at2"/>
<dbReference type="EC" id="1.17.4.1" evidence="1"/>
<protein>
    <submittedName>
        <fullName evidence="1">Thioredoxin family protein</fullName>
        <ecNumber evidence="1">1.17.4.1</ecNumber>
    </submittedName>
</protein>
<dbReference type="AlphaFoldDB" id="A9BE31"/>
<dbReference type="Gene3D" id="3.40.30.10">
    <property type="entry name" value="Glutaredoxin"/>
    <property type="match status" value="1"/>
</dbReference>
<dbReference type="HOGENOM" id="CLU_113892_1_0_3"/>
<dbReference type="Pfam" id="PF05768">
    <property type="entry name" value="Glrx-like"/>
    <property type="match status" value="1"/>
</dbReference>
<dbReference type="GO" id="GO:0004748">
    <property type="term" value="F:ribonucleoside-diphosphate reductase activity, thioredoxin disulfide as acceptor"/>
    <property type="evidence" value="ECO:0007669"/>
    <property type="project" value="UniProtKB-EC"/>
</dbReference>
<dbReference type="InterPro" id="IPR008554">
    <property type="entry name" value="Glutaredoxin-like"/>
</dbReference>
<keyword evidence="1" id="KW-0560">Oxidoreductase</keyword>
<dbReference type="STRING" id="93059.P9211_04101"/>
<keyword evidence="2" id="KW-1185">Reference proteome</keyword>
<proteinExistence type="predicted"/>
<accession>A9BE31</accession>
<dbReference type="KEGG" id="pmj:P9211_04101"/>
<organism evidence="1 2">
    <name type="scientific">Prochlorococcus marinus (strain MIT 9211)</name>
    <dbReference type="NCBI Taxonomy" id="93059"/>
    <lineage>
        <taxon>Bacteria</taxon>
        <taxon>Bacillati</taxon>
        <taxon>Cyanobacteriota</taxon>
        <taxon>Cyanophyceae</taxon>
        <taxon>Synechococcales</taxon>
        <taxon>Prochlorococcaceae</taxon>
        <taxon>Prochlorococcus</taxon>
    </lineage>
</organism>
<gene>
    <name evidence="1" type="ordered locus">P9211_04101</name>
</gene>
<reference evidence="1 2" key="1">
    <citation type="journal article" date="2007" name="PLoS Genet.">
        <title>Patterns and implications of gene gain and loss in the evolution of Prochlorococcus.</title>
        <authorList>
            <person name="Kettler G.C."/>
            <person name="Martiny A.C."/>
            <person name="Huang K."/>
            <person name="Zucker J."/>
            <person name="Coleman M.L."/>
            <person name="Rodrigue S."/>
            <person name="Chen F."/>
            <person name="Lapidus A."/>
            <person name="Ferriera S."/>
            <person name="Johnson J."/>
            <person name="Steglich C."/>
            <person name="Church G.M."/>
            <person name="Richardson P."/>
            <person name="Chisholm S.W."/>
        </authorList>
    </citation>
    <scope>NUCLEOTIDE SEQUENCE [LARGE SCALE GENOMIC DNA]</scope>
    <source>
        <strain evidence="2">MIT 9211</strain>
    </source>
</reference>
<dbReference type="EMBL" id="CP000878">
    <property type="protein sequence ID" value="ABX08341.1"/>
    <property type="molecule type" value="Genomic_DNA"/>
</dbReference>
<dbReference type="RefSeq" id="WP_012194964.1">
    <property type="nucleotide sequence ID" value="NC_009976.1"/>
</dbReference>
<dbReference type="SUPFAM" id="SSF52833">
    <property type="entry name" value="Thioredoxin-like"/>
    <property type="match status" value="1"/>
</dbReference>